<evidence type="ECO:0000313" key="20">
    <source>
        <dbReference type="EMBL" id="KAB2930459.1"/>
    </source>
</evidence>
<dbReference type="InterPro" id="IPR001054">
    <property type="entry name" value="A/G_cyclase"/>
</dbReference>
<evidence type="ECO:0000256" key="18">
    <source>
        <dbReference type="SAM" id="Phobius"/>
    </source>
</evidence>
<comment type="similarity">
    <text evidence="17">Belongs to the adenylyl cyclase class-4/guanylyl cyclase family.</text>
</comment>
<dbReference type="EMBL" id="WBUI01000020">
    <property type="protein sequence ID" value="KAB2930459.1"/>
    <property type="molecule type" value="Genomic_DNA"/>
</dbReference>
<keyword evidence="7" id="KW-0547">Nucleotide-binding</keyword>
<evidence type="ECO:0000256" key="6">
    <source>
        <dbReference type="ARBA" id="ARBA00022723"/>
    </source>
</evidence>
<evidence type="ECO:0000256" key="13">
    <source>
        <dbReference type="ARBA" id="ARBA00023239"/>
    </source>
</evidence>
<comment type="subunit">
    <text evidence="16">Homodimer. Can also exist as monomer.</text>
</comment>
<keyword evidence="11" id="KW-0115">cAMP biosynthesis</keyword>
<feature type="transmembrane region" description="Helical" evidence="18">
    <location>
        <begin position="140"/>
        <end position="157"/>
    </location>
</feature>
<keyword evidence="12 18" id="KW-0472">Membrane</keyword>
<evidence type="ECO:0000256" key="16">
    <source>
        <dbReference type="ARBA" id="ARBA00064436"/>
    </source>
</evidence>
<protein>
    <recommendedName>
        <fullName evidence="4">Adenylate cyclase</fullName>
        <ecNumber evidence="3">4.6.1.1</ecNumber>
    </recommendedName>
    <alternativeName>
        <fullName evidence="14">ATP pyrophosphate-lyase</fullName>
    </alternativeName>
    <alternativeName>
        <fullName evidence="15">Adenylyl cyclase</fullName>
    </alternativeName>
</protein>
<keyword evidence="9" id="KW-0460">Magnesium</keyword>
<keyword evidence="6" id="KW-0479">Metal-binding</keyword>
<dbReference type="Gene3D" id="3.30.70.1230">
    <property type="entry name" value="Nucleotide cyclase"/>
    <property type="match status" value="1"/>
</dbReference>
<dbReference type="Proteomes" id="UP000460298">
    <property type="component" value="Unassembled WGS sequence"/>
</dbReference>
<accession>A0A833H059</accession>
<gene>
    <name evidence="20" type="ORF">F9K24_16510</name>
</gene>
<evidence type="ECO:0000313" key="21">
    <source>
        <dbReference type="Proteomes" id="UP000460298"/>
    </source>
</evidence>
<dbReference type="PROSITE" id="PS00452">
    <property type="entry name" value="GUANYLATE_CYCLASE_1"/>
    <property type="match status" value="1"/>
</dbReference>
<comment type="subcellular location">
    <subcellularLocation>
        <location evidence="2">Membrane</location>
    </subcellularLocation>
</comment>
<dbReference type="GO" id="GO:0004016">
    <property type="term" value="F:adenylate cyclase activity"/>
    <property type="evidence" value="ECO:0007669"/>
    <property type="project" value="UniProtKB-EC"/>
</dbReference>
<dbReference type="FunFam" id="3.30.70.1230:FF:000033">
    <property type="entry name" value="Adenylate cyclase"/>
    <property type="match status" value="1"/>
</dbReference>
<dbReference type="SMART" id="SM00044">
    <property type="entry name" value="CYCc"/>
    <property type="match status" value="1"/>
</dbReference>
<evidence type="ECO:0000256" key="3">
    <source>
        <dbReference type="ARBA" id="ARBA00012201"/>
    </source>
</evidence>
<keyword evidence="13 17" id="KW-0456">Lyase</keyword>
<dbReference type="GO" id="GO:0046872">
    <property type="term" value="F:metal ion binding"/>
    <property type="evidence" value="ECO:0007669"/>
    <property type="project" value="UniProtKB-KW"/>
</dbReference>
<dbReference type="GO" id="GO:0005524">
    <property type="term" value="F:ATP binding"/>
    <property type="evidence" value="ECO:0007669"/>
    <property type="project" value="UniProtKB-KW"/>
</dbReference>
<dbReference type="InterPro" id="IPR018297">
    <property type="entry name" value="A/G_cyclase_CS"/>
</dbReference>
<evidence type="ECO:0000256" key="15">
    <source>
        <dbReference type="ARBA" id="ARBA00032637"/>
    </source>
</evidence>
<dbReference type="CDD" id="cd07302">
    <property type="entry name" value="CHD"/>
    <property type="match status" value="1"/>
</dbReference>
<sequence length="445" mass="49207">MMGSCETAEGGQAVFHGATGFSVDPLKGPFHDGCMLQLLWNTIAYLGVPTSRNPAEHKHIILVNGLCIVIIGFLSIVIPLLLLFDRLPVVYAIPSSLYAVSLFSVLALNARGKTLKARFMFILLSFFLMVFNSIASRGEANFHLFLLTEMVAVFFIFPSNEGRYMYPAAAVVFLTFLAFQFIPAPLLNAISPVTAAVDFAEQQKTVTLSVAVLIFAFSFYIQRTFRTADRILAAEKEKSERLLLNILPGSIVAQLKERPDTIAERFEHCTVLFSDIVGFTGIARSMSAVEVVSLLNEIFSAFDDLADRHGLEKIKTIGDAYMVVGGLPEPDPEHAEKVARFAIDMLDVIRQYRNKTDLPLELRIGINSGDAVAGVIGKRKFIYDLWGDSVNTASRMESHGLPGQIQVTETTYELIKAKFRFEDRGMIEVKGLGTIKSFLLLEASE</sequence>
<keyword evidence="8" id="KW-0067">ATP-binding</keyword>
<evidence type="ECO:0000256" key="9">
    <source>
        <dbReference type="ARBA" id="ARBA00022842"/>
    </source>
</evidence>
<dbReference type="InterPro" id="IPR050401">
    <property type="entry name" value="Cyclic_nucleotide_synthase"/>
</dbReference>
<dbReference type="InterPro" id="IPR029787">
    <property type="entry name" value="Nucleotide_cyclase"/>
</dbReference>
<comment type="caution">
    <text evidence="20">The sequence shown here is derived from an EMBL/GenBank/DDBJ whole genome shotgun (WGS) entry which is preliminary data.</text>
</comment>
<dbReference type="PANTHER" id="PTHR11920">
    <property type="entry name" value="GUANYLYL CYCLASE"/>
    <property type="match status" value="1"/>
</dbReference>
<evidence type="ECO:0000256" key="11">
    <source>
        <dbReference type="ARBA" id="ARBA00022998"/>
    </source>
</evidence>
<comment type="catalytic activity">
    <reaction evidence="1">
        <text>ATP = 3',5'-cyclic AMP + diphosphate</text>
        <dbReference type="Rhea" id="RHEA:15389"/>
        <dbReference type="ChEBI" id="CHEBI:30616"/>
        <dbReference type="ChEBI" id="CHEBI:33019"/>
        <dbReference type="ChEBI" id="CHEBI:58165"/>
        <dbReference type="EC" id="4.6.1.1"/>
    </reaction>
</comment>
<evidence type="ECO:0000256" key="17">
    <source>
        <dbReference type="RuleBase" id="RU000405"/>
    </source>
</evidence>
<dbReference type="GO" id="GO:0005886">
    <property type="term" value="C:plasma membrane"/>
    <property type="evidence" value="ECO:0007669"/>
    <property type="project" value="UniProtKB-ARBA"/>
</dbReference>
<dbReference type="AlphaFoldDB" id="A0A833H059"/>
<keyword evidence="10 18" id="KW-1133">Transmembrane helix</keyword>
<evidence type="ECO:0000256" key="5">
    <source>
        <dbReference type="ARBA" id="ARBA00022692"/>
    </source>
</evidence>
<feature type="transmembrane region" description="Helical" evidence="18">
    <location>
        <begin position="60"/>
        <end position="83"/>
    </location>
</feature>
<evidence type="ECO:0000256" key="8">
    <source>
        <dbReference type="ARBA" id="ARBA00022840"/>
    </source>
</evidence>
<evidence type="ECO:0000259" key="19">
    <source>
        <dbReference type="PROSITE" id="PS50125"/>
    </source>
</evidence>
<dbReference type="PROSITE" id="PS50125">
    <property type="entry name" value="GUANYLATE_CYCLASE_2"/>
    <property type="match status" value="1"/>
</dbReference>
<dbReference type="PANTHER" id="PTHR11920:SF335">
    <property type="entry name" value="GUANYLATE CYCLASE"/>
    <property type="match status" value="1"/>
</dbReference>
<evidence type="ECO:0000256" key="4">
    <source>
        <dbReference type="ARBA" id="ARBA00021420"/>
    </source>
</evidence>
<dbReference type="GO" id="GO:0035556">
    <property type="term" value="P:intracellular signal transduction"/>
    <property type="evidence" value="ECO:0007669"/>
    <property type="project" value="InterPro"/>
</dbReference>
<feature type="domain" description="Guanylate cyclase" evidence="19">
    <location>
        <begin position="270"/>
        <end position="397"/>
    </location>
</feature>
<organism evidence="20 21">
    <name type="scientific">Leptonema illini</name>
    <dbReference type="NCBI Taxonomy" id="183"/>
    <lineage>
        <taxon>Bacteria</taxon>
        <taxon>Pseudomonadati</taxon>
        <taxon>Spirochaetota</taxon>
        <taxon>Spirochaetia</taxon>
        <taxon>Leptospirales</taxon>
        <taxon>Leptospiraceae</taxon>
        <taxon>Leptonema</taxon>
    </lineage>
</organism>
<evidence type="ECO:0000256" key="2">
    <source>
        <dbReference type="ARBA" id="ARBA00004370"/>
    </source>
</evidence>
<evidence type="ECO:0000256" key="1">
    <source>
        <dbReference type="ARBA" id="ARBA00001593"/>
    </source>
</evidence>
<feature type="transmembrane region" description="Helical" evidence="18">
    <location>
        <begin position="89"/>
        <end position="110"/>
    </location>
</feature>
<name>A0A833H059_9LEPT</name>
<evidence type="ECO:0000256" key="14">
    <source>
        <dbReference type="ARBA" id="ARBA00032597"/>
    </source>
</evidence>
<dbReference type="EC" id="4.6.1.1" evidence="3"/>
<evidence type="ECO:0000256" key="7">
    <source>
        <dbReference type="ARBA" id="ARBA00022741"/>
    </source>
</evidence>
<evidence type="ECO:0000256" key="12">
    <source>
        <dbReference type="ARBA" id="ARBA00023136"/>
    </source>
</evidence>
<feature type="transmembrane region" description="Helical" evidence="18">
    <location>
        <begin position="202"/>
        <end position="221"/>
    </location>
</feature>
<reference evidence="20 21" key="1">
    <citation type="submission" date="2019-10" db="EMBL/GenBank/DDBJ databases">
        <title>Extracellular Electron Transfer in a Candidatus Methanoperedens spp. Enrichment Culture.</title>
        <authorList>
            <person name="Berger S."/>
            <person name="Rangel Shaw D."/>
            <person name="Berben T."/>
            <person name="In 'T Zandt M."/>
            <person name="Frank J."/>
            <person name="Reimann J."/>
            <person name="Jetten M.S.M."/>
            <person name="Welte C.U."/>
        </authorList>
    </citation>
    <scope>NUCLEOTIDE SEQUENCE [LARGE SCALE GENOMIC DNA]</scope>
    <source>
        <strain evidence="20">SB12</strain>
    </source>
</reference>
<feature type="transmembrane region" description="Helical" evidence="18">
    <location>
        <begin position="117"/>
        <end position="134"/>
    </location>
</feature>
<feature type="transmembrane region" description="Helical" evidence="18">
    <location>
        <begin position="164"/>
        <end position="182"/>
    </location>
</feature>
<proteinExistence type="inferred from homology"/>
<dbReference type="SUPFAM" id="SSF55073">
    <property type="entry name" value="Nucleotide cyclase"/>
    <property type="match status" value="1"/>
</dbReference>
<evidence type="ECO:0000256" key="10">
    <source>
        <dbReference type="ARBA" id="ARBA00022989"/>
    </source>
</evidence>
<keyword evidence="5 18" id="KW-0812">Transmembrane</keyword>
<dbReference type="Pfam" id="PF00211">
    <property type="entry name" value="Guanylate_cyc"/>
    <property type="match status" value="1"/>
</dbReference>
<dbReference type="GO" id="GO:0006171">
    <property type="term" value="P:cAMP biosynthetic process"/>
    <property type="evidence" value="ECO:0007669"/>
    <property type="project" value="UniProtKB-KW"/>
</dbReference>